<feature type="domain" description="Origin recognition complex subunit 2 RecA-like" evidence="6">
    <location>
        <begin position="40"/>
        <end position="204"/>
    </location>
</feature>
<reference evidence="8" key="1">
    <citation type="submission" date="2021-06" db="EMBL/GenBank/DDBJ databases">
        <authorList>
            <person name="Kallberg Y."/>
            <person name="Tangrot J."/>
            <person name="Rosling A."/>
        </authorList>
    </citation>
    <scope>NUCLEOTIDE SEQUENCE</scope>
    <source>
        <strain evidence="8">IA702</strain>
    </source>
</reference>
<dbReference type="OrthoDB" id="346673at2759"/>
<evidence type="ECO:0000256" key="1">
    <source>
        <dbReference type="ARBA" id="ARBA00004123"/>
    </source>
</evidence>
<evidence type="ECO:0000256" key="5">
    <source>
        <dbReference type="RuleBase" id="RU368084"/>
    </source>
</evidence>
<dbReference type="PANTHER" id="PTHR14052">
    <property type="entry name" value="ORIGIN RECOGNITION COMPLEX SUBUNIT 2"/>
    <property type="match status" value="1"/>
</dbReference>
<comment type="function">
    <text evidence="5">Component of the origin recognition complex (ORC) that binds origins of replication. DNA-binding is ATP-dependent. ORC is required to assemble the pre-replication complex necessary to initiate DNA replication.</text>
</comment>
<evidence type="ECO:0000256" key="2">
    <source>
        <dbReference type="ARBA" id="ARBA00007421"/>
    </source>
</evidence>
<dbReference type="Pfam" id="PF24882">
    <property type="entry name" value="WHD_ORC2"/>
    <property type="match status" value="1"/>
</dbReference>
<accession>A0A9N8WA44</accession>
<keyword evidence="3 5" id="KW-0235">DNA replication</keyword>
<dbReference type="Proteomes" id="UP000789572">
    <property type="component" value="Unassembled WGS sequence"/>
</dbReference>
<evidence type="ECO:0000256" key="3">
    <source>
        <dbReference type="ARBA" id="ARBA00022705"/>
    </source>
</evidence>
<keyword evidence="4 5" id="KW-0539">Nucleus</keyword>
<dbReference type="EMBL" id="CAJVPJ010000126">
    <property type="protein sequence ID" value="CAG8482170.1"/>
    <property type="molecule type" value="Genomic_DNA"/>
</dbReference>
<organism evidence="8 9">
    <name type="scientific">Paraglomus occultum</name>
    <dbReference type="NCBI Taxonomy" id="144539"/>
    <lineage>
        <taxon>Eukaryota</taxon>
        <taxon>Fungi</taxon>
        <taxon>Fungi incertae sedis</taxon>
        <taxon>Mucoromycota</taxon>
        <taxon>Glomeromycotina</taxon>
        <taxon>Glomeromycetes</taxon>
        <taxon>Paraglomerales</taxon>
        <taxon>Paraglomeraceae</taxon>
        <taxon>Paraglomus</taxon>
    </lineage>
</organism>
<dbReference type="InterPro" id="IPR056773">
    <property type="entry name" value="WHD_ORC2"/>
</dbReference>
<evidence type="ECO:0000256" key="4">
    <source>
        <dbReference type="ARBA" id="ARBA00023242"/>
    </source>
</evidence>
<evidence type="ECO:0000313" key="9">
    <source>
        <dbReference type="Proteomes" id="UP000789572"/>
    </source>
</evidence>
<dbReference type="InterPro" id="IPR007220">
    <property type="entry name" value="ORC2"/>
</dbReference>
<dbReference type="GO" id="GO:0006260">
    <property type="term" value="P:DNA replication"/>
    <property type="evidence" value="ECO:0007669"/>
    <property type="project" value="UniProtKB-UniRule"/>
</dbReference>
<gene>
    <name evidence="8" type="ORF">POCULU_LOCUS1610</name>
</gene>
<dbReference type="InterPro" id="IPR056772">
    <property type="entry name" value="RecA-like_ORC2"/>
</dbReference>
<feature type="domain" description="Origin recognition complex subunit 2 winged-helix" evidence="7">
    <location>
        <begin position="280"/>
        <end position="339"/>
    </location>
</feature>
<proteinExistence type="inferred from homology"/>
<comment type="caution">
    <text evidence="8">The sequence shown here is derived from an EMBL/GenBank/DDBJ whole genome shotgun (WGS) entry which is preliminary data.</text>
</comment>
<dbReference type="GO" id="GO:0005664">
    <property type="term" value="C:nuclear origin of replication recognition complex"/>
    <property type="evidence" value="ECO:0007669"/>
    <property type="project" value="UniProtKB-UniRule"/>
</dbReference>
<sequence length="349" mass="39825">MNLYDVSRTSNNTLSSLPILDQTEYIDIVKNVQVRHKTERNLLAQLHQRQFPQWYFELMNGFNLIFYGYGSKRQLLTLFAKTVLKDKPLLVVNGCLPSVSVKNILANILDSIIKESRGMSGSVEDHTSFIFDYFCRADRAIDRLYILIFNIDGVNLRSERTQTSLSILASNPNIYIVASVDHINAGLLYDNVRASRFNWVWHDITTYEPYIAETSFENSIMIRREKALGIRGIEHVLGSLTENARGIFKILCEHQIAIISTSTIAGDGHGISGKNHGVKPEDVGVAYGVLYKKCREAWLVSNDLTFKTQLTEFRDHEIIRSRRMADGTEILYIPLSKDQLINILDNLEF</sequence>
<dbReference type="GO" id="GO:0003688">
    <property type="term" value="F:DNA replication origin binding"/>
    <property type="evidence" value="ECO:0007669"/>
    <property type="project" value="UniProtKB-UniRule"/>
</dbReference>
<name>A0A9N8WA44_9GLOM</name>
<comment type="subunit">
    <text evidence="5">Component of the origin recognition complex (ORC).</text>
</comment>
<dbReference type="AlphaFoldDB" id="A0A9N8WA44"/>
<evidence type="ECO:0000259" key="7">
    <source>
        <dbReference type="Pfam" id="PF24882"/>
    </source>
</evidence>
<keyword evidence="9" id="KW-1185">Reference proteome</keyword>
<comment type="subcellular location">
    <subcellularLocation>
        <location evidence="1 5">Nucleus</location>
    </subcellularLocation>
</comment>
<dbReference type="Pfam" id="PF04084">
    <property type="entry name" value="RecA-like_ORC2"/>
    <property type="match status" value="1"/>
</dbReference>
<protein>
    <recommendedName>
        <fullName evidence="5">Origin recognition complex subunit 2</fullName>
    </recommendedName>
</protein>
<evidence type="ECO:0000259" key="6">
    <source>
        <dbReference type="Pfam" id="PF04084"/>
    </source>
</evidence>
<comment type="similarity">
    <text evidence="2 5">Belongs to the ORC2 family.</text>
</comment>
<dbReference type="PANTHER" id="PTHR14052:SF0">
    <property type="entry name" value="ORIGIN RECOGNITION COMPLEX SUBUNIT 2"/>
    <property type="match status" value="1"/>
</dbReference>
<evidence type="ECO:0000313" key="8">
    <source>
        <dbReference type="EMBL" id="CAG8482170.1"/>
    </source>
</evidence>